<reference evidence="2 3" key="1">
    <citation type="submission" date="2013-05" db="EMBL/GenBank/DDBJ databases">
        <title>Genome assembly of Chondromyces apiculatus DSM 436.</title>
        <authorList>
            <person name="Sharma G."/>
            <person name="Khatri I."/>
            <person name="Kaur C."/>
            <person name="Mayilraj S."/>
            <person name="Subramanian S."/>
        </authorList>
    </citation>
    <scope>NUCLEOTIDE SEQUENCE [LARGE SCALE GENOMIC DNA]</scope>
    <source>
        <strain evidence="2 3">DSM 436</strain>
    </source>
</reference>
<dbReference type="AlphaFoldDB" id="A0A017T361"/>
<evidence type="ECO:0000313" key="3">
    <source>
        <dbReference type="Proteomes" id="UP000019678"/>
    </source>
</evidence>
<dbReference type="STRING" id="1192034.CAP_6243"/>
<feature type="compositionally biased region" description="Gly residues" evidence="1">
    <location>
        <begin position="55"/>
        <end position="86"/>
    </location>
</feature>
<feature type="region of interest" description="Disordered" evidence="1">
    <location>
        <begin position="28"/>
        <end position="94"/>
    </location>
</feature>
<proteinExistence type="predicted"/>
<accession>A0A017T361</accession>
<organism evidence="2 3">
    <name type="scientific">Chondromyces apiculatus DSM 436</name>
    <dbReference type="NCBI Taxonomy" id="1192034"/>
    <lineage>
        <taxon>Bacteria</taxon>
        <taxon>Pseudomonadati</taxon>
        <taxon>Myxococcota</taxon>
        <taxon>Polyangia</taxon>
        <taxon>Polyangiales</taxon>
        <taxon>Polyangiaceae</taxon>
        <taxon>Chondromyces</taxon>
    </lineage>
</organism>
<sequence>MFMLHRYQLVFAGVAACVGGACGIVGEPFSSRVEPTTAEPRPEHGEGGDASCASCGGGGTTAPGSGGHPAGVGGSGGGGEGGGIPGTTGPWAGDLQLGTSGDDMINALTVDAEGNLYFTGYEQGSFQAENLKPTGNARRVVARYDRGASPVRYRGL</sequence>
<evidence type="ECO:0000313" key="2">
    <source>
        <dbReference type="EMBL" id="EYF02981.1"/>
    </source>
</evidence>
<dbReference type="PROSITE" id="PS51257">
    <property type="entry name" value="PROKAR_LIPOPROTEIN"/>
    <property type="match status" value="1"/>
</dbReference>
<comment type="caution">
    <text evidence="2">The sequence shown here is derived from an EMBL/GenBank/DDBJ whole genome shotgun (WGS) entry which is preliminary data.</text>
</comment>
<gene>
    <name evidence="2" type="ORF">CAP_6243</name>
</gene>
<dbReference type="EMBL" id="ASRX01000052">
    <property type="protein sequence ID" value="EYF02981.1"/>
    <property type="molecule type" value="Genomic_DNA"/>
</dbReference>
<evidence type="ECO:0000256" key="1">
    <source>
        <dbReference type="SAM" id="MobiDB-lite"/>
    </source>
</evidence>
<dbReference type="Proteomes" id="UP000019678">
    <property type="component" value="Unassembled WGS sequence"/>
</dbReference>
<name>A0A017T361_9BACT</name>
<dbReference type="RefSeq" id="WP_044246765.1">
    <property type="nucleotide sequence ID" value="NZ_ASRX01000052.1"/>
</dbReference>
<protein>
    <submittedName>
        <fullName evidence="2">Uncharacterized protein</fullName>
    </submittedName>
</protein>
<keyword evidence="3" id="KW-1185">Reference proteome</keyword>